<feature type="compositionally biased region" description="Polar residues" evidence="4">
    <location>
        <begin position="490"/>
        <end position="516"/>
    </location>
</feature>
<dbReference type="GO" id="GO:0010997">
    <property type="term" value="F:anaphase-promoting complex binding"/>
    <property type="evidence" value="ECO:0007669"/>
    <property type="project" value="TreeGrafter"/>
</dbReference>
<feature type="region of interest" description="Disordered" evidence="4">
    <location>
        <begin position="223"/>
        <end position="293"/>
    </location>
</feature>
<feature type="compositionally biased region" description="Acidic residues" evidence="4">
    <location>
        <begin position="712"/>
        <end position="721"/>
    </location>
</feature>
<feature type="compositionally biased region" description="Basic and acidic residues" evidence="4">
    <location>
        <begin position="979"/>
        <end position="996"/>
    </location>
</feature>
<dbReference type="GO" id="GO:0033314">
    <property type="term" value="P:mitotic DNA replication checkpoint signaling"/>
    <property type="evidence" value="ECO:0007669"/>
    <property type="project" value="TreeGrafter"/>
</dbReference>
<proteinExistence type="predicted"/>
<feature type="compositionally biased region" description="Low complexity" evidence="4">
    <location>
        <begin position="326"/>
        <end position="338"/>
    </location>
</feature>
<feature type="region of interest" description="Disordered" evidence="4">
    <location>
        <begin position="567"/>
        <end position="746"/>
    </location>
</feature>
<dbReference type="PANTHER" id="PTHR14396:SF10">
    <property type="entry name" value="CLASPIN"/>
    <property type="match status" value="1"/>
</dbReference>
<feature type="region of interest" description="Disordered" evidence="4">
    <location>
        <begin position="1073"/>
        <end position="1265"/>
    </location>
</feature>
<feature type="compositionally biased region" description="Acidic residues" evidence="4">
    <location>
        <begin position="247"/>
        <end position="257"/>
    </location>
</feature>
<evidence type="ECO:0000256" key="2">
    <source>
        <dbReference type="ARBA" id="ARBA00022553"/>
    </source>
</evidence>
<keyword evidence="7" id="KW-1185">Reference proteome</keyword>
<feature type="region of interest" description="Disordered" evidence="4">
    <location>
        <begin position="315"/>
        <end position="362"/>
    </location>
</feature>
<feature type="region of interest" description="Disordered" evidence="4">
    <location>
        <begin position="396"/>
        <end position="423"/>
    </location>
</feature>
<feature type="domain" description="DNA replication checkpoint mediator MRC1" evidence="5">
    <location>
        <begin position="988"/>
        <end position="1126"/>
    </location>
</feature>
<evidence type="ECO:0000313" key="6">
    <source>
        <dbReference type="EMBL" id="KAG4416750.1"/>
    </source>
</evidence>
<feature type="compositionally biased region" description="Basic and acidic residues" evidence="4">
    <location>
        <begin position="567"/>
        <end position="586"/>
    </location>
</feature>
<dbReference type="EMBL" id="JAFJYH010000175">
    <property type="protein sequence ID" value="KAG4416750.1"/>
    <property type="molecule type" value="Genomic_DNA"/>
</dbReference>
<feature type="region of interest" description="Disordered" evidence="4">
    <location>
        <begin position="972"/>
        <end position="1025"/>
    </location>
</feature>
<dbReference type="OrthoDB" id="2130597at2759"/>
<name>A0A8H7TCS8_9HELO</name>
<feature type="compositionally biased region" description="Basic residues" evidence="4">
    <location>
        <begin position="1092"/>
        <end position="1104"/>
    </location>
</feature>
<gene>
    <name evidence="6" type="ORF">IFR04_010079</name>
</gene>
<accession>A0A8H7TCS8</accession>
<feature type="region of interest" description="Disordered" evidence="4">
    <location>
        <begin position="490"/>
        <end position="531"/>
    </location>
</feature>
<feature type="compositionally biased region" description="Basic and acidic residues" evidence="4">
    <location>
        <begin position="1106"/>
        <end position="1120"/>
    </location>
</feature>
<feature type="compositionally biased region" description="Basic residues" evidence="4">
    <location>
        <begin position="1195"/>
        <end position="1204"/>
    </location>
</feature>
<feature type="compositionally biased region" description="Polar residues" evidence="4">
    <location>
        <begin position="54"/>
        <end position="64"/>
    </location>
</feature>
<dbReference type="InterPro" id="IPR024146">
    <property type="entry name" value="Claspin"/>
</dbReference>
<feature type="compositionally biased region" description="Acidic residues" evidence="4">
    <location>
        <begin position="636"/>
        <end position="648"/>
    </location>
</feature>
<feature type="compositionally biased region" description="Polar residues" evidence="4">
    <location>
        <begin position="1"/>
        <end position="25"/>
    </location>
</feature>
<feature type="compositionally biased region" description="Acidic residues" evidence="4">
    <location>
        <begin position="142"/>
        <end position="151"/>
    </location>
</feature>
<sequence>MASTRESSPASESGAMSPTQLTPNSKVKAMLAAFDKDSDDESVSGPARPRKATPSAQITPSTQLNDDETIETEHLTGYKAADSASEDDDEDIFRPKGRVAAMMQANEDDSEEDQSSAETARERVKKMLMTKSKSPEPAPNTEDADGSDENDTPVVSRKRKLRVGRQETPKSSPPRRSASPSLFVSPAKSTRDTGAGSGSDVELPHAGNARFMALVEKKRQERLAKEAEAAKEKAKKDEEKKQYAQTLDDEDDVEDSEGERRLTQSSRPNRKASKKALEEMHRETQRLSRNQQLAHYATTKKKFTKVDFFAKFNKQVKVEETPEPARPTSSSSTAPQSDSETKDTPPTSPASPAADTEKAILPSNITALAADVDNDAENLPSLEDALVRVQSSLPAKLDKGKGKAIEEPISEPEVSKKPLFKQRSIRVRAPKLADRKTSPLDDSDSDLEIVSVKPLSRREKMDSIFDRVPAKLAKESHSLHALRMLAQVTSPGKQNSNRNFGRNKKPTITTSEMQMSLQQRARQQATREREERLQALRDKGVIIQTAEEREREAAEVDDMVARARMEGEEIAKREKAAAKKERKANGEADALGDDSSDDEDWQDSKEVPEEEDDDDFSLSGSEEDGDGEEELIRSGEDEDEMEEVDGDGVESRPVNAMFDNEADEMDDDEAEAEANLSIDEEMADDGDAEDEEEDLALNQKNRRPRNPKIISDDEDEDEEEQEKQTPVAPQVDSPLQLSSKSPLAPNSVLRSATKTFIPGLTVAGPAGLGLTQIFAGTMDDSQAFGPSPTALEPESQQVESNQDSLAFLRRLRAPDLPPFVPTLEEDTQDADMINQSQVSHIPESQPAEETQTQNIDLHFSQSQVHEFDSLVHDTQLSQMFEATQDVGFQHMTPIKGRFAEAPPSTVDTVILEPTDLPETMDETPIVKKKGKLRQRARIATFSDEEDAGELEEAVEEEDFELTANAFDVMRKSSKKKAEKKVEEDFDKKKSKAKEMVNEQAEESEDEYAGLGGASDDESGAEDDAFVKDMINDAGGEHFDAGKLAAIHADRERVNDEKQIEKLYKDITNGMLRRKRGADYDLSDSDDGGEARQRRKRKEFAKMRKALLADERIGKIAENPKRQAFLRAIEDRGSEDEMDFLEDFPEQEEGTDSQSQSQSQTEGAPQVVPDSQPTSMGPPKRKLSDDTSATQNRLPPHLRRTKPNKKPSSLSEIRESLSSLIEEPNAILAPEDSGSDSEDELEIEGGEDTDLGPAKEKNKENRDPFALRRTNVAIVDRISLKRASSSSISNSTKLAFAISSSTPGFKVPALLRRATTNNSIVSTGSSSSVSGGMSATERMAGGGAGNDGVKRGGGKNSGINYFARESERRAAVVKTERRREMKMVKGAKDRRKVVGGLFGGGKFE</sequence>
<dbReference type="GO" id="GO:0005634">
    <property type="term" value="C:nucleus"/>
    <property type="evidence" value="ECO:0007669"/>
    <property type="project" value="UniProtKB-SubCell"/>
</dbReference>
<feature type="compositionally biased region" description="Acidic residues" evidence="4">
    <location>
        <begin position="1014"/>
        <end position="1023"/>
    </location>
</feature>
<evidence type="ECO:0000256" key="4">
    <source>
        <dbReference type="SAM" id="MobiDB-lite"/>
    </source>
</evidence>
<evidence type="ECO:0000256" key="3">
    <source>
        <dbReference type="ARBA" id="ARBA00023242"/>
    </source>
</evidence>
<feature type="region of interest" description="Disordered" evidence="4">
    <location>
        <begin position="1"/>
        <end position="206"/>
    </location>
</feature>
<evidence type="ECO:0000256" key="1">
    <source>
        <dbReference type="ARBA" id="ARBA00004123"/>
    </source>
</evidence>
<dbReference type="InterPro" id="IPR018564">
    <property type="entry name" value="Repl_chkpnt_MRC1_dom"/>
</dbReference>
<comment type="subcellular location">
    <subcellularLocation>
        <location evidence="1">Nucleus</location>
    </subcellularLocation>
</comment>
<feature type="compositionally biased region" description="Basic and acidic residues" evidence="4">
    <location>
        <begin position="223"/>
        <end position="242"/>
    </location>
</feature>
<feature type="compositionally biased region" description="Basic and acidic residues" evidence="4">
    <location>
        <begin position="1252"/>
        <end position="1265"/>
    </location>
</feature>
<dbReference type="GO" id="GO:0007095">
    <property type="term" value="P:mitotic G2 DNA damage checkpoint signaling"/>
    <property type="evidence" value="ECO:0007669"/>
    <property type="project" value="TreeGrafter"/>
</dbReference>
<comment type="caution">
    <text evidence="6">The sequence shown here is derived from an EMBL/GenBank/DDBJ whole genome shotgun (WGS) entry which is preliminary data.</text>
</comment>
<reference evidence="6" key="1">
    <citation type="submission" date="2021-02" db="EMBL/GenBank/DDBJ databases">
        <title>Genome sequence Cadophora malorum strain M34.</title>
        <authorList>
            <person name="Stefanovic E."/>
            <person name="Vu D."/>
            <person name="Scully C."/>
            <person name="Dijksterhuis J."/>
            <person name="Roader J."/>
            <person name="Houbraken J."/>
        </authorList>
    </citation>
    <scope>NUCLEOTIDE SEQUENCE</scope>
    <source>
        <strain evidence="6">M34</strain>
    </source>
</reference>
<dbReference type="Pfam" id="PF09444">
    <property type="entry name" value="MRC1"/>
    <property type="match status" value="1"/>
</dbReference>
<dbReference type="Proteomes" id="UP000664132">
    <property type="component" value="Unassembled WGS sequence"/>
</dbReference>
<evidence type="ECO:0000313" key="7">
    <source>
        <dbReference type="Proteomes" id="UP000664132"/>
    </source>
</evidence>
<feature type="compositionally biased region" description="Low complexity" evidence="4">
    <location>
        <begin position="1207"/>
        <end position="1222"/>
    </location>
</feature>
<feature type="compositionally biased region" description="Acidic residues" evidence="4">
    <location>
        <begin position="660"/>
        <end position="695"/>
    </location>
</feature>
<protein>
    <recommendedName>
        <fullName evidence="5">DNA replication checkpoint mediator MRC1 domain-containing protein</fullName>
    </recommendedName>
</protein>
<feature type="region of interest" description="Disordered" evidence="4">
    <location>
        <begin position="779"/>
        <end position="799"/>
    </location>
</feature>
<feature type="compositionally biased region" description="Acidic residues" evidence="4">
    <location>
        <begin position="106"/>
        <end position="115"/>
    </location>
</feature>
<keyword evidence="2" id="KW-0597">Phosphoprotein</keyword>
<feature type="compositionally biased region" description="Acidic residues" evidence="4">
    <location>
        <begin position="1232"/>
        <end position="1249"/>
    </location>
</feature>
<feature type="compositionally biased region" description="Basic and acidic residues" evidence="4">
    <location>
        <begin position="396"/>
        <end position="406"/>
    </location>
</feature>
<feature type="compositionally biased region" description="Acidic residues" evidence="4">
    <location>
        <begin position="590"/>
        <end position="601"/>
    </location>
</feature>
<keyword evidence="3" id="KW-0539">Nucleus</keyword>
<feature type="compositionally biased region" description="Acidic residues" evidence="4">
    <location>
        <begin position="608"/>
        <end position="629"/>
    </location>
</feature>
<dbReference type="PANTHER" id="PTHR14396">
    <property type="entry name" value="CLASPIN"/>
    <property type="match status" value="1"/>
</dbReference>
<organism evidence="6 7">
    <name type="scientific">Cadophora malorum</name>
    <dbReference type="NCBI Taxonomy" id="108018"/>
    <lineage>
        <taxon>Eukaryota</taxon>
        <taxon>Fungi</taxon>
        <taxon>Dikarya</taxon>
        <taxon>Ascomycota</taxon>
        <taxon>Pezizomycotina</taxon>
        <taxon>Leotiomycetes</taxon>
        <taxon>Helotiales</taxon>
        <taxon>Ploettnerulaceae</taxon>
        <taxon>Cadophora</taxon>
    </lineage>
</organism>
<feature type="compositionally biased region" description="Basic and acidic residues" evidence="4">
    <location>
        <begin position="275"/>
        <end position="286"/>
    </location>
</feature>
<feature type="compositionally biased region" description="Acidic residues" evidence="4">
    <location>
        <begin position="1132"/>
        <end position="1150"/>
    </location>
</feature>
<evidence type="ECO:0000259" key="5">
    <source>
        <dbReference type="Pfam" id="PF09444"/>
    </source>
</evidence>